<protein>
    <submittedName>
        <fullName evidence="1">Uncharacterized protein</fullName>
    </submittedName>
</protein>
<gene>
    <name evidence="1" type="ORF">SAMN05661086_00773</name>
</gene>
<dbReference type="AlphaFoldDB" id="A0A1I6IER4"/>
<name>A0A1I6IER4_9FIRM</name>
<sequence>MKYDFTLENVVEEHNEDPRTFRIPDKYEIDELETGDIKFNKNTVLDTFDEVRDF</sequence>
<accession>A0A1I6IER4</accession>
<evidence type="ECO:0000313" key="1">
    <source>
        <dbReference type="EMBL" id="SFR65186.1"/>
    </source>
</evidence>
<dbReference type="STRING" id="37658.SAMN05661086_00773"/>
<dbReference type="RefSeq" id="WP_177214531.1">
    <property type="nucleotide sequence ID" value="NZ_FOYZ01000002.1"/>
</dbReference>
<organism evidence="1 2">
    <name type="scientific">Anaeromicropila populeti</name>
    <dbReference type="NCBI Taxonomy" id="37658"/>
    <lineage>
        <taxon>Bacteria</taxon>
        <taxon>Bacillati</taxon>
        <taxon>Bacillota</taxon>
        <taxon>Clostridia</taxon>
        <taxon>Lachnospirales</taxon>
        <taxon>Lachnospiraceae</taxon>
        <taxon>Anaeromicropila</taxon>
    </lineage>
</organism>
<proteinExistence type="predicted"/>
<evidence type="ECO:0000313" key="2">
    <source>
        <dbReference type="Proteomes" id="UP000199659"/>
    </source>
</evidence>
<dbReference type="Proteomes" id="UP000199659">
    <property type="component" value="Unassembled WGS sequence"/>
</dbReference>
<reference evidence="1 2" key="1">
    <citation type="submission" date="2016-10" db="EMBL/GenBank/DDBJ databases">
        <authorList>
            <person name="de Groot N.N."/>
        </authorList>
    </citation>
    <scope>NUCLEOTIDE SEQUENCE [LARGE SCALE GENOMIC DNA]</scope>
    <source>
        <strain evidence="1 2">743A</strain>
    </source>
</reference>
<keyword evidence="2" id="KW-1185">Reference proteome</keyword>
<dbReference type="EMBL" id="FOYZ01000002">
    <property type="protein sequence ID" value="SFR65186.1"/>
    <property type="molecule type" value="Genomic_DNA"/>
</dbReference>